<dbReference type="InterPro" id="IPR014284">
    <property type="entry name" value="RNA_pol_sigma-70_dom"/>
</dbReference>
<dbReference type="InterPro" id="IPR013249">
    <property type="entry name" value="RNA_pol_sigma70_r4_t2"/>
</dbReference>
<keyword evidence="4" id="KW-0804">Transcription</keyword>
<evidence type="ECO:0000256" key="2">
    <source>
        <dbReference type="ARBA" id="ARBA00023015"/>
    </source>
</evidence>
<sequence>MSTSPCASFDHLYNEHHSWLRQWLGRRLGCSADAADLAHDAFLRLLLKPTQPTFVNGLAARGYLRKIANGLCINLWQRREIEQAWLDAVAAQPQGFAASAEHCAAVLQALQEVGQMLIGLPHKAAQAFVLAVVCQMTDKEVASELGVSDRMVRKYVAKAMLGCLQLEVAADVTALCGEADA</sequence>
<comment type="caution">
    <text evidence="7">The sequence shown here is derived from an EMBL/GenBank/DDBJ whole genome shotgun (WGS) entry which is preliminary data.</text>
</comment>
<feature type="domain" description="RNA polymerase sigma factor 70 region 4 type 2" evidence="6">
    <location>
        <begin position="111"/>
        <end position="160"/>
    </location>
</feature>
<evidence type="ECO:0000313" key="7">
    <source>
        <dbReference type="EMBL" id="MEE1934355.1"/>
    </source>
</evidence>
<dbReference type="PANTHER" id="PTHR43133">
    <property type="entry name" value="RNA POLYMERASE ECF-TYPE SIGMA FACTO"/>
    <property type="match status" value="1"/>
</dbReference>
<gene>
    <name evidence="7" type="ORF">V0R50_14065</name>
</gene>
<dbReference type="Pfam" id="PF08281">
    <property type="entry name" value="Sigma70_r4_2"/>
    <property type="match status" value="1"/>
</dbReference>
<feature type="domain" description="RNA polymerase sigma-70 region 2" evidence="5">
    <location>
        <begin position="12"/>
        <end position="79"/>
    </location>
</feature>
<comment type="similarity">
    <text evidence="1">Belongs to the sigma-70 factor family. ECF subfamily.</text>
</comment>
<dbReference type="InterPro" id="IPR036388">
    <property type="entry name" value="WH-like_DNA-bd_sf"/>
</dbReference>
<dbReference type="NCBIfam" id="TIGR02937">
    <property type="entry name" value="sigma70-ECF"/>
    <property type="match status" value="1"/>
</dbReference>
<dbReference type="InterPro" id="IPR039425">
    <property type="entry name" value="RNA_pol_sigma-70-like"/>
</dbReference>
<dbReference type="InterPro" id="IPR013325">
    <property type="entry name" value="RNA_pol_sigma_r2"/>
</dbReference>
<dbReference type="Pfam" id="PF04542">
    <property type="entry name" value="Sigma70_r2"/>
    <property type="match status" value="1"/>
</dbReference>
<organism evidence="7 8">
    <name type="scientific">Pseudomonas ulcerans</name>
    <dbReference type="NCBI Taxonomy" id="3115852"/>
    <lineage>
        <taxon>Bacteria</taxon>
        <taxon>Pseudomonadati</taxon>
        <taxon>Pseudomonadota</taxon>
        <taxon>Gammaproteobacteria</taxon>
        <taxon>Pseudomonadales</taxon>
        <taxon>Pseudomonadaceae</taxon>
        <taxon>Pseudomonas</taxon>
    </lineage>
</organism>
<dbReference type="InterPro" id="IPR013324">
    <property type="entry name" value="RNA_pol_sigma_r3/r4-like"/>
</dbReference>
<accession>A0ABU7HS54</accession>
<evidence type="ECO:0000256" key="1">
    <source>
        <dbReference type="ARBA" id="ARBA00010641"/>
    </source>
</evidence>
<dbReference type="EMBL" id="JAZDQJ010000014">
    <property type="protein sequence ID" value="MEE1934355.1"/>
    <property type="molecule type" value="Genomic_DNA"/>
</dbReference>
<proteinExistence type="inferred from homology"/>
<dbReference type="RefSeq" id="WP_330075129.1">
    <property type="nucleotide sequence ID" value="NZ_JAZDQJ010000014.1"/>
</dbReference>
<keyword evidence="2" id="KW-0805">Transcription regulation</keyword>
<dbReference type="Proteomes" id="UP001335100">
    <property type="component" value="Unassembled WGS sequence"/>
</dbReference>
<dbReference type="SUPFAM" id="SSF88946">
    <property type="entry name" value="Sigma2 domain of RNA polymerase sigma factors"/>
    <property type="match status" value="1"/>
</dbReference>
<dbReference type="InterPro" id="IPR007627">
    <property type="entry name" value="RNA_pol_sigma70_r2"/>
</dbReference>
<evidence type="ECO:0000256" key="4">
    <source>
        <dbReference type="ARBA" id="ARBA00023163"/>
    </source>
</evidence>
<dbReference type="Gene3D" id="1.10.10.10">
    <property type="entry name" value="Winged helix-like DNA-binding domain superfamily/Winged helix DNA-binding domain"/>
    <property type="match status" value="1"/>
</dbReference>
<evidence type="ECO:0000313" key="8">
    <source>
        <dbReference type="Proteomes" id="UP001335100"/>
    </source>
</evidence>
<evidence type="ECO:0000256" key="3">
    <source>
        <dbReference type="ARBA" id="ARBA00023082"/>
    </source>
</evidence>
<name>A0ABU7HS54_9PSED</name>
<reference evidence="7 8" key="1">
    <citation type="submission" date="2024-01" db="EMBL/GenBank/DDBJ databases">
        <title>Unpublished Manusciprt.</title>
        <authorList>
            <person name="Duman M."/>
            <person name="Valdes E.G."/>
            <person name="Ajmi N."/>
            <person name="Altun S."/>
            <person name="Saticioglu I.B."/>
        </authorList>
    </citation>
    <scope>NUCLEOTIDE SEQUENCE [LARGE SCALE GENOMIC DNA]</scope>
    <source>
        <strain evidence="7 8">148P</strain>
    </source>
</reference>
<dbReference type="PANTHER" id="PTHR43133:SF63">
    <property type="entry name" value="RNA POLYMERASE SIGMA FACTOR FECI-RELATED"/>
    <property type="match status" value="1"/>
</dbReference>
<evidence type="ECO:0000259" key="5">
    <source>
        <dbReference type="Pfam" id="PF04542"/>
    </source>
</evidence>
<dbReference type="Gene3D" id="1.10.1740.10">
    <property type="match status" value="1"/>
</dbReference>
<keyword evidence="8" id="KW-1185">Reference proteome</keyword>
<protein>
    <submittedName>
        <fullName evidence="7">Sigma-70 family RNA polymerase sigma factor</fullName>
    </submittedName>
</protein>
<evidence type="ECO:0000259" key="6">
    <source>
        <dbReference type="Pfam" id="PF08281"/>
    </source>
</evidence>
<keyword evidence="3" id="KW-0731">Sigma factor</keyword>
<dbReference type="SUPFAM" id="SSF88659">
    <property type="entry name" value="Sigma3 and sigma4 domains of RNA polymerase sigma factors"/>
    <property type="match status" value="1"/>
</dbReference>